<dbReference type="EMBL" id="CP001804">
    <property type="protein sequence ID" value="ACY12812.1"/>
    <property type="molecule type" value="Genomic_DNA"/>
</dbReference>
<name>D0LHF0_HALO1</name>
<evidence type="ECO:0000313" key="2">
    <source>
        <dbReference type="EMBL" id="ACY12812.1"/>
    </source>
</evidence>
<dbReference type="OrthoDB" id="5497953at2"/>
<dbReference type="RefSeq" id="WP_012825439.1">
    <property type="nucleotide sequence ID" value="NC_013440.1"/>
</dbReference>
<dbReference type="AlphaFoldDB" id="D0LHF0"/>
<protein>
    <recommendedName>
        <fullName evidence="4">ImpA N-terminal domain-containing protein</fullName>
    </recommendedName>
</protein>
<dbReference type="NCBIfam" id="NF041244">
    <property type="entry name" value="IglI_fam"/>
    <property type="match status" value="1"/>
</dbReference>
<proteinExistence type="predicted"/>
<dbReference type="HOGENOM" id="CLU_826135_0_0_7"/>
<feature type="compositionally biased region" description="Basic and acidic residues" evidence="1">
    <location>
        <begin position="201"/>
        <end position="244"/>
    </location>
</feature>
<dbReference type="STRING" id="502025.Hoch_0171"/>
<organism evidence="2 3">
    <name type="scientific">Haliangium ochraceum (strain DSM 14365 / JCM 11303 / SMP-2)</name>
    <dbReference type="NCBI Taxonomy" id="502025"/>
    <lineage>
        <taxon>Bacteria</taxon>
        <taxon>Pseudomonadati</taxon>
        <taxon>Myxococcota</taxon>
        <taxon>Polyangia</taxon>
        <taxon>Haliangiales</taxon>
        <taxon>Kofleriaceae</taxon>
        <taxon>Haliangium</taxon>
    </lineage>
</organism>
<evidence type="ECO:0008006" key="4">
    <source>
        <dbReference type="Google" id="ProtNLM"/>
    </source>
</evidence>
<feature type="region of interest" description="Disordered" evidence="1">
    <location>
        <begin position="191"/>
        <end position="261"/>
    </location>
</feature>
<evidence type="ECO:0000313" key="3">
    <source>
        <dbReference type="Proteomes" id="UP000001880"/>
    </source>
</evidence>
<accession>D0LHF0</accession>
<evidence type="ECO:0000256" key="1">
    <source>
        <dbReference type="SAM" id="MobiDB-lite"/>
    </source>
</evidence>
<dbReference type="eggNOG" id="COG3515">
    <property type="taxonomic scope" value="Bacteria"/>
</dbReference>
<keyword evidence="3" id="KW-1185">Reference proteome</keyword>
<dbReference type="KEGG" id="hoh:Hoch_0171"/>
<gene>
    <name evidence="2" type="ordered locus">Hoch_0171</name>
</gene>
<dbReference type="Proteomes" id="UP000001880">
    <property type="component" value="Chromosome"/>
</dbReference>
<feature type="compositionally biased region" description="Low complexity" evidence="1">
    <location>
        <begin position="252"/>
        <end position="261"/>
    </location>
</feature>
<sequence length="379" mass="42454">MPSLDPSVLDGPLRAVSPGVIDLAVEDSSVHRVSQLAHRGEVIEAAQQAEALLADRVYDMRLIGYFLFGVFLERGLAYLPDLLYRIRDLLMDDFAALGPNRRKPRVVDAVLLWLFQSIDARARFHADFQDETWQAWLDDSGSGLSKRIVASVAEVQQAATTRLDEPQCAPALLRLRLWIENDFARALVRQHQPAASVTTRPLERARASERPVARAPERLRQSERPRQSERAHAGERPREFDRSGEPSVPLSATEEAAPARPARTTLVGTAPGPMPANPLPAEVGEVSPAMQELLRKLRGFSNLVQRGDYAKAAVIANDLRQIIENFDPVVFLPRLFVDYFRNLNGSIAEILPHWEAMGSPSWKALEQFYRVDLESFLDE</sequence>
<reference evidence="2 3" key="1">
    <citation type="journal article" date="2010" name="Stand. Genomic Sci.">
        <title>Complete genome sequence of Haliangium ochraceum type strain (SMP-2).</title>
        <authorList>
            <consortium name="US DOE Joint Genome Institute (JGI-PGF)"/>
            <person name="Ivanova N."/>
            <person name="Daum C."/>
            <person name="Lang E."/>
            <person name="Abt B."/>
            <person name="Kopitz M."/>
            <person name="Saunders E."/>
            <person name="Lapidus A."/>
            <person name="Lucas S."/>
            <person name="Glavina Del Rio T."/>
            <person name="Nolan M."/>
            <person name="Tice H."/>
            <person name="Copeland A."/>
            <person name="Cheng J.F."/>
            <person name="Chen F."/>
            <person name="Bruce D."/>
            <person name="Goodwin L."/>
            <person name="Pitluck S."/>
            <person name="Mavromatis K."/>
            <person name="Pati A."/>
            <person name="Mikhailova N."/>
            <person name="Chen A."/>
            <person name="Palaniappan K."/>
            <person name="Land M."/>
            <person name="Hauser L."/>
            <person name="Chang Y.J."/>
            <person name="Jeffries C.D."/>
            <person name="Detter J.C."/>
            <person name="Brettin T."/>
            <person name="Rohde M."/>
            <person name="Goker M."/>
            <person name="Bristow J."/>
            <person name="Markowitz V."/>
            <person name="Eisen J.A."/>
            <person name="Hugenholtz P."/>
            <person name="Kyrpides N.C."/>
            <person name="Klenk H.P."/>
        </authorList>
    </citation>
    <scope>NUCLEOTIDE SEQUENCE [LARGE SCALE GENOMIC DNA]</scope>
    <source>
        <strain evidence="3">DSM 14365 / CIP 107738 / JCM 11303 / AJ 13395 / SMP-2</strain>
    </source>
</reference>